<dbReference type="InterPro" id="IPR012340">
    <property type="entry name" value="NA-bd_OB-fold"/>
</dbReference>
<dbReference type="InterPro" id="IPR000266">
    <property type="entry name" value="Ribosomal_uS17"/>
</dbReference>
<evidence type="ECO:0000256" key="2">
    <source>
        <dbReference type="ARBA" id="ARBA00022730"/>
    </source>
</evidence>
<comment type="caution">
    <text evidence="8">The sequence shown here is derived from an EMBL/GenBank/DDBJ whole genome shotgun (WGS) entry which is preliminary data.</text>
</comment>
<dbReference type="PANTHER" id="PTHR10744">
    <property type="entry name" value="40S RIBOSOMAL PROTEIN S11 FAMILY MEMBER"/>
    <property type="match status" value="1"/>
</dbReference>
<dbReference type="AlphaFoldDB" id="A0A0G0UWV4"/>
<dbReference type="GO" id="GO:0003735">
    <property type="term" value="F:structural constituent of ribosome"/>
    <property type="evidence" value="ECO:0007669"/>
    <property type="project" value="InterPro"/>
</dbReference>
<dbReference type="GO" id="GO:0022627">
    <property type="term" value="C:cytosolic small ribosomal subunit"/>
    <property type="evidence" value="ECO:0007669"/>
    <property type="project" value="TreeGrafter"/>
</dbReference>
<evidence type="ECO:0000256" key="3">
    <source>
        <dbReference type="ARBA" id="ARBA00022884"/>
    </source>
</evidence>
<dbReference type="CDD" id="cd00364">
    <property type="entry name" value="Ribosomal_uS17"/>
    <property type="match status" value="1"/>
</dbReference>
<dbReference type="PANTHER" id="PTHR10744:SF1">
    <property type="entry name" value="SMALL RIBOSOMAL SUBUNIT PROTEIN US17M"/>
    <property type="match status" value="1"/>
</dbReference>
<dbReference type="Gene3D" id="2.40.50.140">
    <property type="entry name" value="Nucleic acid-binding proteins"/>
    <property type="match status" value="1"/>
</dbReference>
<keyword evidence="2 6" id="KW-0699">rRNA-binding</keyword>
<dbReference type="PRINTS" id="PR00973">
    <property type="entry name" value="RIBOSOMALS17"/>
</dbReference>
<organism evidence="8 9">
    <name type="scientific">Candidatus Woesebacteria bacterium GW2011_GWA1_41_13b</name>
    <dbReference type="NCBI Taxonomy" id="1618555"/>
    <lineage>
        <taxon>Bacteria</taxon>
        <taxon>Candidatus Woeseibacteriota</taxon>
    </lineage>
</organism>
<dbReference type="EMBL" id="LCAO01000006">
    <property type="protein sequence ID" value="KKR92006.1"/>
    <property type="molecule type" value="Genomic_DNA"/>
</dbReference>
<keyword evidence="3 6" id="KW-0694">RNA-binding</keyword>
<comment type="function">
    <text evidence="6">One of the primary rRNA binding proteins, it binds specifically to the 5'-end of 16S ribosomal RNA.</text>
</comment>
<dbReference type="HAMAP" id="MF_01345_B">
    <property type="entry name" value="Ribosomal_uS17_B"/>
    <property type="match status" value="1"/>
</dbReference>
<dbReference type="SUPFAM" id="SSF50249">
    <property type="entry name" value="Nucleic acid-binding proteins"/>
    <property type="match status" value="1"/>
</dbReference>
<comment type="subunit">
    <text evidence="6">Part of the 30S ribosomal subunit.</text>
</comment>
<dbReference type="Pfam" id="PF00366">
    <property type="entry name" value="Ribosomal_S17"/>
    <property type="match status" value="1"/>
</dbReference>
<proteinExistence type="inferred from homology"/>
<keyword evidence="5 6" id="KW-0687">Ribonucleoprotein</keyword>
<accession>A0A0G0UWV4</accession>
<gene>
    <name evidence="6" type="primary">rpsQ</name>
    <name evidence="8" type="ORF">UU42_C0006G0045</name>
</gene>
<evidence type="ECO:0000313" key="8">
    <source>
        <dbReference type="EMBL" id="KKR92006.1"/>
    </source>
</evidence>
<dbReference type="NCBIfam" id="NF004123">
    <property type="entry name" value="PRK05610.1"/>
    <property type="match status" value="1"/>
</dbReference>
<feature type="region of interest" description="Disordered" evidence="7">
    <location>
        <begin position="40"/>
        <end position="59"/>
    </location>
</feature>
<dbReference type="Proteomes" id="UP000034676">
    <property type="component" value="Unassembled WGS sequence"/>
</dbReference>
<keyword evidence="4 6" id="KW-0689">Ribosomal protein</keyword>
<reference evidence="8 9" key="1">
    <citation type="journal article" date="2015" name="Nature">
        <title>rRNA introns, odd ribosomes, and small enigmatic genomes across a large radiation of phyla.</title>
        <authorList>
            <person name="Brown C.T."/>
            <person name="Hug L.A."/>
            <person name="Thomas B.C."/>
            <person name="Sharon I."/>
            <person name="Castelle C.J."/>
            <person name="Singh A."/>
            <person name="Wilkins M.J."/>
            <person name="Williams K.H."/>
            <person name="Banfield J.F."/>
        </authorList>
    </citation>
    <scope>NUCLEOTIDE SEQUENCE [LARGE SCALE GENOMIC DNA]</scope>
</reference>
<evidence type="ECO:0000256" key="4">
    <source>
        <dbReference type="ARBA" id="ARBA00022980"/>
    </source>
</evidence>
<evidence type="ECO:0000313" key="9">
    <source>
        <dbReference type="Proteomes" id="UP000034676"/>
    </source>
</evidence>
<evidence type="ECO:0000256" key="7">
    <source>
        <dbReference type="SAM" id="MobiDB-lite"/>
    </source>
</evidence>
<evidence type="ECO:0000256" key="6">
    <source>
        <dbReference type="HAMAP-Rule" id="MF_01345"/>
    </source>
</evidence>
<name>A0A0G0UWV4_9BACT</name>
<evidence type="ECO:0000256" key="1">
    <source>
        <dbReference type="ARBA" id="ARBA00010254"/>
    </source>
</evidence>
<dbReference type="GO" id="GO:0006412">
    <property type="term" value="P:translation"/>
    <property type="evidence" value="ECO:0007669"/>
    <property type="project" value="UniProtKB-UniRule"/>
</dbReference>
<evidence type="ECO:0000256" key="5">
    <source>
        <dbReference type="ARBA" id="ARBA00023274"/>
    </source>
</evidence>
<dbReference type="GO" id="GO:0019843">
    <property type="term" value="F:rRNA binding"/>
    <property type="evidence" value="ECO:0007669"/>
    <property type="project" value="UniProtKB-UniRule"/>
</dbReference>
<protein>
    <recommendedName>
        <fullName evidence="6">Small ribosomal subunit protein uS17</fullName>
    </recommendedName>
</protein>
<comment type="similarity">
    <text evidence="1 6">Belongs to the universal ribosomal protein uS17 family.</text>
</comment>
<dbReference type="InterPro" id="IPR019984">
    <property type="entry name" value="Ribosomal_uS17_bact/chlr"/>
</dbReference>
<sequence>MKAVLGKIISNKMKQTVVVEVARFMAHPLYHKRVKRTTKFHAHDETGAKPGDNVKMMPISPMSKTKTWKVIEIVKK</sequence>